<gene>
    <name evidence="2" type="ORF">DCC35_15515</name>
</gene>
<sequence length="649" mass="68785">MAVAIMIGCKEEEAPVIPVADFVSSTSMVMENSTGGTTIRINLDPEAGQAGEVVVSLTPGVNTTMDDFTTTPSAVDGEIILPFDQGATSVSFTVRPVDNDVRNEDLSISFALSSNSSQVQMGETMEHSLTIQDDEPELTIVSLSDLRSVYANDADNDSTFVEDVYIGGVVISTNDNVTSKNVFIQDHTGGIALRFQSDNTLTLGDTVSVNINGGTLSDFNGLVQVNNLPNANATSEGAGVMPTPAVITIEELNSDAYQSTLVTVQDVYFEGADGTSTVAGNTTFSDGVNTAPMRVENYAPFSSTAIPYGQGNLSGVAGIYYSPQLIPISASDIFESNPSSEITVTSSISDFGTVITNQVSASQSFTVSGTTLIGDITIEAPNNFEVSLTDVNEGFTNQVTVTKEDAEAGEVTVFVRFAPNTALNQVLTGEIAISTPGAVSKSIAVSGTEESRFNTIAFTSFEEGTTNSGRYTDTFDPLTDHDLINNDTEPFVDYDGSGNEMAIDAYYFNTLDSDGLTDGDYVGFTSYTGAVGEFVDGSQAYQLSDTDGMVQVTFETIDVSSYVDSRVSFSYFLDGTFGENEYLKIYVETGDETISLIDTTVDGLGDLGTWNELSSEFNGKASITLVVEFQTNGSSDVLYLDNVIVSGAN</sequence>
<evidence type="ECO:0000313" key="3">
    <source>
        <dbReference type="Proteomes" id="UP000298616"/>
    </source>
</evidence>
<evidence type="ECO:0000313" key="2">
    <source>
        <dbReference type="EMBL" id="QCK16047.1"/>
    </source>
</evidence>
<name>A0A4D7JN12_9BACT</name>
<dbReference type="SUPFAM" id="SSF141072">
    <property type="entry name" value="CalX-like"/>
    <property type="match status" value="1"/>
</dbReference>
<dbReference type="AlphaFoldDB" id="A0A4D7JN12"/>
<dbReference type="InterPro" id="IPR038081">
    <property type="entry name" value="CalX-like_sf"/>
</dbReference>
<dbReference type="Gene3D" id="2.60.40.2030">
    <property type="match status" value="1"/>
</dbReference>
<feature type="domain" description="DUF5689" evidence="1">
    <location>
        <begin position="140"/>
        <end position="333"/>
    </location>
</feature>
<keyword evidence="3" id="KW-1185">Reference proteome</keyword>
<dbReference type="InterPro" id="IPR043744">
    <property type="entry name" value="DUF5689"/>
</dbReference>
<proteinExistence type="predicted"/>
<accession>A0A4D7JN12</accession>
<dbReference type="EMBL" id="CP028923">
    <property type="protein sequence ID" value="QCK16047.1"/>
    <property type="molecule type" value="Genomic_DNA"/>
</dbReference>
<dbReference type="KEGG" id="fpf:DCC35_15515"/>
<evidence type="ECO:0000259" key="1">
    <source>
        <dbReference type="Pfam" id="PF18942"/>
    </source>
</evidence>
<organism evidence="2 3">
    <name type="scientific">Mangrovivirga cuniculi</name>
    <dbReference type="NCBI Taxonomy" id="2715131"/>
    <lineage>
        <taxon>Bacteria</taxon>
        <taxon>Pseudomonadati</taxon>
        <taxon>Bacteroidota</taxon>
        <taxon>Cytophagia</taxon>
        <taxon>Cytophagales</taxon>
        <taxon>Mangrovivirgaceae</taxon>
        <taxon>Mangrovivirga</taxon>
    </lineage>
</organism>
<reference evidence="2 3" key="1">
    <citation type="submission" date="2018-04" db="EMBL/GenBank/DDBJ databases">
        <title>Complete genome uncultured novel isolate.</title>
        <authorList>
            <person name="Merlino G."/>
        </authorList>
    </citation>
    <scope>NUCLEOTIDE SEQUENCE [LARGE SCALE GENOMIC DNA]</scope>
    <source>
        <strain evidence="3">R1DC9</strain>
    </source>
</reference>
<protein>
    <recommendedName>
        <fullName evidence="1">DUF5689 domain-containing protein</fullName>
    </recommendedName>
</protein>
<dbReference type="Proteomes" id="UP000298616">
    <property type="component" value="Chromosome"/>
</dbReference>
<dbReference type="Pfam" id="PF18942">
    <property type="entry name" value="DUF5689"/>
    <property type="match status" value="1"/>
</dbReference>